<keyword evidence="3" id="KW-0805">Transcription regulation</keyword>
<dbReference type="SUPFAM" id="SSF46894">
    <property type="entry name" value="C-terminal effector domain of the bipartite response regulators"/>
    <property type="match status" value="1"/>
</dbReference>
<dbReference type="InterPro" id="IPR000792">
    <property type="entry name" value="Tscrpt_reg_LuxR_C"/>
</dbReference>
<accession>A0A9X7GBB6</accession>
<evidence type="ECO:0000256" key="5">
    <source>
        <dbReference type="ARBA" id="ARBA00023163"/>
    </source>
</evidence>
<dbReference type="GO" id="GO:0005737">
    <property type="term" value="C:cytoplasm"/>
    <property type="evidence" value="ECO:0007669"/>
    <property type="project" value="UniProtKB-SubCell"/>
</dbReference>
<evidence type="ECO:0000256" key="6">
    <source>
        <dbReference type="PROSITE-ProRule" id="PRU00169"/>
    </source>
</evidence>
<evidence type="ECO:0000256" key="4">
    <source>
        <dbReference type="ARBA" id="ARBA00023125"/>
    </source>
</evidence>
<dbReference type="PROSITE" id="PS50043">
    <property type="entry name" value="HTH_LUXR_2"/>
    <property type="match status" value="1"/>
</dbReference>
<evidence type="ECO:0000313" key="10">
    <source>
        <dbReference type="Proteomes" id="UP000223366"/>
    </source>
</evidence>
<name>A0A9X7GBB6_BACTU</name>
<evidence type="ECO:0000256" key="1">
    <source>
        <dbReference type="ARBA" id="ARBA00004496"/>
    </source>
</evidence>
<dbReference type="PROSITE" id="PS50110">
    <property type="entry name" value="RESPONSE_REGULATORY"/>
    <property type="match status" value="1"/>
</dbReference>
<dbReference type="SUPFAM" id="SSF52172">
    <property type="entry name" value="CheY-like"/>
    <property type="match status" value="1"/>
</dbReference>
<feature type="domain" description="HTH luxR-type" evidence="7">
    <location>
        <begin position="132"/>
        <end position="197"/>
    </location>
</feature>
<dbReference type="Pfam" id="PF00072">
    <property type="entry name" value="Response_reg"/>
    <property type="match status" value="1"/>
</dbReference>
<dbReference type="InterPro" id="IPR016032">
    <property type="entry name" value="Sig_transdc_resp-reg_C-effctor"/>
</dbReference>
<comment type="caution">
    <text evidence="9">The sequence shown here is derived from an EMBL/GenBank/DDBJ whole genome shotgun (WGS) entry which is preliminary data.</text>
</comment>
<feature type="domain" description="Response regulatory" evidence="8">
    <location>
        <begin position="5"/>
        <end position="121"/>
    </location>
</feature>
<dbReference type="PANTHER" id="PTHR45566:SF1">
    <property type="entry name" value="HTH-TYPE TRANSCRIPTIONAL REGULATOR YHJB-RELATED"/>
    <property type="match status" value="1"/>
</dbReference>
<dbReference type="Proteomes" id="UP000223366">
    <property type="component" value="Unassembled WGS sequence"/>
</dbReference>
<reference evidence="9 10" key="1">
    <citation type="submission" date="2017-09" db="EMBL/GenBank/DDBJ databases">
        <title>Large-scale bioinformatics analysis of Bacillus genomes uncovers conserved roles of natural products in bacterial physiology.</title>
        <authorList>
            <consortium name="Agbiome Team Llc"/>
            <person name="Bleich R.M."/>
            <person name="Grubbs K.J."/>
            <person name="Santa Maria K.C."/>
            <person name="Allen S.E."/>
            <person name="Farag S."/>
            <person name="Shank E.A."/>
            <person name="Bowers A."/>
        </authorList>
    </citation>
    <scope>NUCLEOTIDE SEQUENCE [LARGE SCALE GENOMIC DNA]</scope>
    <source>
        <strain evidence="9 10">AFS060060</strain>
    </source>
</reference>
<dbReference type="InterPro" id="IPR011006">
    <property type="entry name" value="CheY-like_superfamily"/>
</dbReference>
<dbReference type="EMBL" id="NVDU01000078">
    <property type="protein sequence ID" value="PFV26279.1"/>
    <property type="molecule type" value="Genomic_DNA"/>
</dbReference>
<dbReference type="Gene3D" id="3.40.50.2300">
    <property type="match status" value="1"/>
</dbReference>
<dbReference type="PANTHER" id="PTHR45566">
    <property type="entry name" value="HTH-TYPE TRANSCRIPTIONAL REGULATOR YHJB-RELATED"/>
    <property type="match status" value="1"/>
</dbReference>
<proteinExistence type="predicted"/>
<comment type="caution">
    <text evidence="6">Lacks conserved residue(s) required for the propagation of feature annotation.</text>
</comment>
<dbReference type="Pfam" id="PF00196">
    <property type="entry name" value="GerE"/>
    <property type="match status" value="1"/>
</dbReference>
<organism evidence="9 10">
    <name type="scientific">Bacillus thuringiensis</name>
    <dbReference type="NCBI Taxonomy" id="1428"/>
    <lineage>
        <taxon>Bacteria</taxon>
        <taxon>Bacillati</taxon>
        <taxon>Bacillota</taxon>
        <taxon>Bacilli</taxon>
        <taxon>Bacillales</taxon>
        <taxon>Bacillaceae</taxon>
        <taxon>Bacillus</taxon>
        <taxon>Bacillus cereus group</taxon>
    </lineage>
</organism>
<dbReference type="RefSeq" id="WP_090978899.1">
    <property type="nucleotide sequence ID" value="NZ_NVDU01000078.1"/>
</dbReference>
<dbReference type="GO" id="GO:0000160">
    <property type="term" value="P:phosphorelay signal transduction system"/>
    <property type="evidence" value="ECO:0007669"/>
    <property type="project" value="InterPro"/>
</dbReference>
<dbReference type="InterPro" id="IPR001789">
    <property type="entry name" value="Sig_transdc_resp-reg_receiver"/>
</dbReference>
<dbReference type="AlphaFoldDB" id="A0A9X7GBB6"/>
<sequence length="201" mass="23264">MEKIKIVLIESHEMFATGLKELLSKEKIFDVSIYKENSKELNNFIRFYNPDIVLMEEDYEFHNGFTFLSSITTRFPHIKVIMLVEQLFNESLELAYEYGAYALLETKNSYSCLLNCIKQVQLGYKIFPHLKNFDREKLLTSQEKSILQLMSEGKTNKDISKDLLISSRTVENHVSSILRKLDVPCRVGAVVEGIKRGLISI</sequence>
<keyword evidence="5" id="KW-0804">Transcription</keyword>
<dbReference type="InterPro" id="IPR051015">
    <property type="entry name" value="EvgA-like"/>
</dbReference>
<protein>
    <submittedName>
        <fullName evidence="9">DNA-binding response regulator</fullName>
    </submittedName>
</protein>
<gene>
    <name evidence="9" type="ORF">COK99_27855</name>
</gene>
<dbReference type="CDD" id="cd06170">
    <property type="entry name" value="LuxR_C_like"/>
    <property type="match status" value="1"/>
</dbReference>
<dbReference type="PRINTS" id="PR00038">
    <property type="entry name" value="HTHLUXR"/>
</dbReference>
<dbReference type="PROSITE" id="PS00622">
    <property type="entry name" value="HTH_LUXR_1"/>
    <property type="match status" value="1"/>
</dbReference>
<evidence type="ECO:0000313" key="9">
    <source>
        <dbReference type="EMBL" id="PFV26279.1"/>
    </source>
</evidence>
<keyword evidence="2" id="KW-0963">Cytoplasm</keyword>
<dbReference type="GO" id="GO:0006355">
    <property type="term" value="P:regulation of DNA-templated transcription"/>
    <property type="evidence" value="ECO:0007669"/>
    <property type="project" value="InterPro"/>
</dbReference>
<evidence type="ECO:0000256" key="2">
    <source>
        <dbReference type="ARBA" id="ARBA00022490"/>
    </source>
</evidence>
<dbReference type="SMART" id="SM00421">
    <property type="entry name" value="HTH_LUXR"/>
    <property type="match status" value="1"/>
</dbReference>
<evidence type="ECO:0000259" key="7">
    <source>
        <dbReference type="PROSITE" id="PS50043"/>
    </source>
</evidence>
<comment type="subcellular location">
    <subcellularLocation>
        <location evidence="1">Cytoplasm</location>
    </subcellularLocation>
</comment>
<evidence type="ECO:0000259" key="8">
    <source>
        <dbReference type="PROSITE" id="PS50110"/>
    </source>
</evidence>
<evidence type="ECO:0000256" key="3">
    <source>
        <dbReference type="ARBA" id="ARBA00023015"/>
    </source>
</evidence>
<keyword evidence="4 9" id="KW-0238">DNA-binding</keyword>
<dbReference type="GO" id="GO:0003677">
    <property type="term" value="F:DNA binding"/>
    <property type="evidence" value="ECO:0007669"/>
    <property type="project" value="UniProtKB-KW"/>
</dbReference>